<proteinExistence type="predicted"/>
<organism evidence="1 2">
    <name type="scientific">Bambusicola thoracicus</name>
    <name type="common">Chinese bamboo-partridge</name>
    <name type="synonym">Perdix thoracica</name>
    <dbReference type="NCBI Taxonomy" id="9083"/>
    <lineage>
        <taxon>Eukaryota</taxon>
        <taxon>Metazoa</taxon>
        <taxon>Chordata</taxon>
        <taxon>Craniata</taxon>
        <taxon>Vertebrata</taxon>
        <taxon>Euteleostomi</taxon>
        <taxon>Archelosauria</taxon>
        <taxon>Archosauria</taxon>
        <taxon>Dinosauria</taxon>
        <taxon>Saurischia</taxon>
        <taxon>Theropoda</taxon>
        <taxon>Coelurosauria</taxon>
        <taxon>Aves</taxon>
        <taxon>Neognathae</taxon>
        <taxon>Galloanserae</taxon>
        <taxon>Galliformes</taxon>
        <taxon>Phasianidae</taxon>
        <taxon>Perdicinae</taxon>
        <taxon>Bambusicola</taxon>
    </lineage>
</organism>
<reference evidence="1 2" key="1">
    <citation type="submission" date="2018-01" db="EMBL/GenBank/DDBJ databases">
        <title>Comparison of the Chinese Bamboo Partridge and Red Junglefowl genome sequences highlights the importance of demography in genome evolution.</title>
        <authorList>
            <person name="Tiley G.P."/>
            <person name="Kimball R.T."/>
            <person name="Braun E.L."/>
            <person name="Burleigh J.G."/>
        </authorList>
    </citation>
    <scope>NUCLEOTIDE SEQUENCE [LARGE SCALE GENOMIC DNA]</scope>
    <source>
        <strain evidence="1">RTK389</strain>
        <tissue evidence="1">Blood</tissue>
    </source>
</reference>
<evidence type="ECO:0000313" key="2">
    <source>
        <dbReference type="Proteomes" id="UP000237246"/>
    </source>
</evidence>
<comment type="caution">
    <text evidence="1">The sequence shown here is derived from an EMBL/GenBank/DDBJ whole genome shotgun (WGS) entry which is preliminary data.</text>
</comment>
<keyword evidence="2" id="KW-1185">Reference proteome</keyword>
<gene>
    <name evidence="1" type="ORF">CIB84_016305</name>
</gene>
<dbReference type="Proteomes" id="UP000237246">
    <property type="component" value="Unassembled WGS sequence"/>
</dbReference>
<accession>A0A2P4S772</accession>
<sequence length="76" mass="7368">MEPFQDAVVLTEDQGHPAPTDRCPHPATAPLACSTAALDSGGESGGCGACGRLSAPGGCGCGKAGIAPLGMALLFQ</sequence>
<protein>
    <submittedName>
        <fullName evidence="1">Uncharacterized protein</fullName>
    </submittedName>
</protein>
<name>A0A2P4S772_BAMTH</name>
<dbReference type="AlphaFoldDB" id="A0A2P4S772"/>
<evidence type="ECO:0000313" key="1">
    <source>
        <dbReference type="EMBL" id="POI19950.1"/>
    </source>
</evidence>
<dbReference type="EMBL" id="PPHD01091410">
    <property type="protein sequence ID" value="POI19950.1"/>
    <property type="molecule type" value="Genomic_DNA"/>
</dbReference>